<dbReference type="PROSITE" id="PS51770">
    <property type="entry name" value="HOTDOG_ACOT"/>
    <property type="match status" value="1"/>
</dbReference>
<evidence type="ECO:0000313" key="6">
    <source>
        <dbReference type="Proteomes" id="UP001203338"/>
    </source>
</evidence>
<dbReference type="EMBL" id="JAMFLX010000001">
    <property type="protein sequence ID" value="MCL6268398.1"/>
    <property type="molecule type" value="Genomic_DNA"/>
</dbReference>
<dbReference type="Gene3D" id="3.10.129.10">
    <property type="entry name" value="Hotdog Thioesterase"/>
    <property type="match status" value="1"/>
</dbReference>
<dbReference type="SUPFAM" id="SSF54637">
    <property type="entry name" value="Thioesterase/thiol ester dehydrase-isomerase"/>
    <property type="match status" value="1"/>
</dbReference>
<dbReference type="InterPro" id="IPR029069">
    <property type="entry name" value="HotDog_dom_sf"/>
</dbReference>
<reference evidence="5 6" key="1">
    <citation type="submission" date="2022-05" db="EMBL/GenBank/DDBJ databases">
        <authorList>
            <person name="Park J.-S."/>
        </authorList>
    </citation>
    <scope>NUCLEOTIDE SEQUENCE [LARGE SCALE GENOMIC DNA]</scope>
    <source>
        <strain evidence="5 6">2012CJ34-2</strain>
    </source>
</reference>
<comment type="similarity">
    <text evidence="1">Belongs to the acyl coenzyme A hydrolase family.</text>
</comment>
<dbReference type="RefSeq" id="WP_249697234.1">
    <property type="nucleotide sequence ID" value="NZ_JAMFLX010000001.1"/>
</dbReference>
<proteinExistence type="inferred from homology"/>
<evidence type="ECO:0000256" key="2">
    <source>
        <dbReference type="ARBA" id="ARBA00022801"/>
    </source>
</evidence>
<dbReference type="InterPro" id="IPR006683">
    <property type="entry name" value="Thioestr_dom"/>
</dbReference>
<keyword evidence="6" id="KW-1185">Reference proteome</keyword>
<evidence type="ECO:0000256" key="3">
    <source>
        <dbReference type="PROSITE-ProRule" id="PRU01106"/>
    </source>
</evidence>
<feature type="domain" description="HotDog ACOT-type" evidence="4">
    <location>
        <begin position="18"/>
        <end position="130"/>
    </location>
</feature>
<comment type="caution">
    <text evidence="5">The sequence shown here is derived from an EMBL/GenBank/DDBJ whole genome shotgun (WGS) entry which is preliminary data.</text>
</comment>
<name>A0ABT0PAH9_9GAMM</name>
<dbReference type="Pfam" id="PF03061">
    <property type="entry name" value="4HBT"/>
    <property type="match status" value="1"/>
</dbReference>
<protein>
    <submittedName>
        <fullName evidence="5">Acyl-CoA thioesterase</fullName>
    </submittedName>
</protein>
<dbReference type="PANTHER" id="PTHR11049:SF5">
    <property type="entry name" value="ACYL-COA THIOESTER HYDROLASE YCIA"/>
    <property type="match status" value="1"/>
</dbReference>
<dbReference type="PANTHER" id="PTHR11049">
    <property type="entry name" value="ACYL COENZYME A THIOESTER HYDROLASE"/>
    <property type="match status" value="1"/>
</dbReference>
<dbReference type="InterPro" id="IPR033120">
    <property type="entry name" value="HOTDOG_ACOT"/>
</dbReference>
<sequence length="137" mass="15206">MDILELELDKEVDLNPEPQGELTLQVAALPKDTNQDRDILGGWVVSQMDLAAEVTARKIADGRVATVAIHQLTFIRPIEVGDMVCCYTNVTSIGSSSIHIDVEVWVRPAAGQHSHKVTEGTFVFVAIDDNRRTRRIR</sequence>
<gene>
    <name evidence="5" type="ORF">M3P05_00345</name>
</gene>
<evidence type="ECO:0000313" key="5">
    <source>
        <dbReference type="EMBL" id="MCL6268398.1"/>
    </source>
</evidence>
<dbReference type="InterPro" id="IPR040170">
    <property type="entry name" value="Cytosol_ACT"/>
</dbReference>
<evidence type="ECO:0000259" key="4">
    <source>
        <dbReference type="PROSITE" id="PS51770"/>
    </source>
</evidence>
<evidence type="ECO:0000256" key="1">
    <source>
        <dbReference type="ARBA" id="ARBA00010458"/>
    </source>
</evidence>
<accession>A0ABT0PAH9</accession>
<dbReference type="Proteomes" id="UP001203338">
    <property type="component" value="Unassembled WGS sequence"/>
</dbReference>
<dbReference type="CDD" id="cd03442">
    <property type="entry name" value="BFIT_BACH"/>
    <property type="match status" value="1"/>
</dbReference>
<keyword evidence="2 3" id="KW-0378">Hydrolase</keyword>
<organism evidence="5 6">
    <name type="scientific">Parendozoicomonas callyspongiae</name>
    <dbReference type="NCBI Taxonomy" id="2942213"/>
    <lineage>
        <taxon>Bacteria</taxon>
        <taxon>Pseudomonadati</taxon>
        <taxon>Pseudomonadota</taxon>
        <taxon>Gammaproteobacteria</taxon>
        <taxon>Oceanospirillales</taxon>
        <taxon>Endozoicomonadaceae</taxon>
        <taxon>Parendozoicomonas</taxon>
    </lineage>
</organism>